<evidence type="ECO:0000256" key="3">
    <source>
        <dbReference type="ARBA" id="ARBA00022490"/>
    </source>
</evidence>
<feature type="domain" description="PPIase cyclophilin-type" evidence="7">
    <location>
        <begin position="2"/>
        <end position="170"/>
    </location>
</feature>
<dbReference type="PANTHER" id="PTHR45625:SF4">
    <property type="entry name" value="PEPTIDYLPROLYL ISOMERASE DOMAIN AND WD REPEAT-CONTAINING PROTEIN 1"/>
    <property type="match status" value="1"/>
</dbReference>
<keyword evidence="4" id="KW-0697">Rotamase</keyword>
<evidence type="ECO:0000259" key="7">
    <source>
        <dbReference type="PROSITE" id="PS50072"/>
    </source>
</evidence>
<evidence type="ECO:0000256" key="6">
    <source>
        <dbReference type="SAM" id="MobiDB-lite"/>
    </source>
</evidence>
<evidence type="ECO:0000256" key="4">
    <source>
        <dbReference type="ARBA" id="ARBA00023110"/>
    </source>
</evidence>
<organism evidence="8">
    <name type="scientific">freshwater metagenome</name>
    <dbReference type="NCBI Taxonomy" id="449393"/>
    <lineage>
        <taxon>unclassified sequences</taxon>
        <taxon>metagenomes</taxon>
        <taxon>ecological metagenomes</taxon>
    </lineage>
</organism>
<dbReference type="Pfam" id="PF00160">
    <property type="entry name" value="Pro_isomerase"/>
    <property type="match status" value="1"/>
</dbReference>
<evidence type="ECO:0000256" key="5">
    <source>
        <dbReference type="ARBA" id="ARBA00023235"/>
    </source>
</evidence>
<proteinExistence type="predicted"/>
<dbReference type="CDD" id="cd00317">
    <property type="entry name" value="cyclophilin"/>
    <property type="match status" value="1"/>
</dbReference>
<feature type="compositionally biased region" description="Polar residues" evidence="6">
    <location>
        <begin position="158"/>
        <end position="171"/>
    </location>
</feature>
<evidence type="ECO:0000313" key="9">
    <source>
        <dbReference type="EMBL" id="CAB4819201.1"/>
    </source>
</evidence>
<dbReference type="EMBL" id="CAEZSM010000067">
    <property type="protein sequence ID" value="CAB4543752.1"/>
    <property type="molecule type" value="Genomic_DNA"/>
</dbReference>
<reference evidence="8" key="1">
    <citation type="submission" date="2020-05" db="EMBL/GenBank/DDBJ databases">
        <authorList>
            <person name="Chiriac C."/>
            <person name="Salcher M."/>
            <person name="Ghai R."/>
            <person name="Kavagutti S V."/>
        </authorList>
    </citation>
    <scope>NUCLEOTIDE SEQUENCE</scope>
</reference>
<dbReference type="GO" id="GO:0005737">
    <property type="term" value="C:cytoplasm"/>
    <property type="evidence" value="ECO:0007669"/>
    <property type="project" value="UniProtKB-SubCell"/>
</dbReference>
<dbReference type="PROSITE" id="PS00170">
    <property type="entry name" value="CSA_PPIASE_1"/>
    <property type="match status" value="1"/>
</dbReference>
<dbReference type="GO" id="GO:0006457">
    <property type="term" value="P:protein folding"/>
    <property type="evidence" value="ECO:0007669"/>
    <property type="project" value="InterPro"/>
</dbReference>
<accession>A0A6J6BXE9</accession>
<comment type="subcellular location">
    <subcellularLocation>
        <location evidence="1">Cytoplasm</location>
    </subcellularLocation>
</comment>
<dbReference type="EC" id="5.2.1.8" evidence="2"/>
<keyword evidence="3" id="KW-0963">Cytoplasm</keyword>
<protein>
    <recommendedName>
        <fullName evidence="2">peptidylprolyl isomerase</fullName>
        <ecNumber evidence="2">5.2.1.8</ecNumber>
    </recommendedName>
</protein>
<dbReference type="PROSITE" id="PS50072">
    <property type="entry name" value="CSA_PPIASE_2"/>
    <property type="match status" value="1"/>
</dbReference>
<dbReference type="AlphaFoldDB" id="A0A6J6BXE9"/>
<feature type="region of interest" description="Disordered" evidence="6">
    <location>
        <begin position="152"/>
        <end position="171"/>
    </location>
</feature>
<dbReference type="SUPFAM" id="SSF50891">
    <property type="entry name" value="Cyclophilin-like"/>
    <property type="match status" value="1"/>
</dbReference>
<dbReference type="InterPro" id="IPR020892">
    <property type="entry name" value="Cyclophilin-type_PPIase_CS"/>
</dbReference>
<sequence length="171" mass="18284">MSTNTATLHTSMGDIVIELFPNHAPKTVANFVELATGAREWVDPRTGEKSNANLYDGTVFHRVIDGFMIQGGDPLGQGTGGPGYKFADEFHGELTFDRPYILAMANSGPGTNGSQFFITVAPTTWLNRKHSIFGEVKDSASQGVVDAIAKAKTGPQDRPSTPITITSVSVK</sequence>
<dbReference type="InterPro" id="IPR024936">
    <property type="entry name" value="Cyclophilin-type_PPIase"/>
</dbReference>
<dbReference type="PIRSF" id="PIRSF001467">
    <property type="entry name" value="Peptidylpro_ismrse"/>
    <property type="match status" value="1"/>
</dbReference>
<dbReference type="InterPro" id="IPR044666">
    <property type="entry name" value="Cyclophilin_A-like"/>
</dbReference>
<gene>
    <name evidence="8" type="ORF">UFOPK1438_00627</name>
    <name evidence="9" type="ORF">UFOPK3166_00256</name>
    <name evidence="10" type="ORF">UFOPK4424_00245</name>
</gene>
<evidence type="ECO:0000256" key="1">
    <source>
        <dbReference type="ARBA" id="ARBA00004496"/>
    </source>
</evidence>
<dbReference type="Gene3D" id="2.40.100.10">
    <property type="entry name" value="Cyclophilin-like"/>
    <property type="match status" value="1"/>
</dbReference>
<dbReference type="EMBL" id="CAFBRW010000028">
    <property type="protein sequence ID" value="CAB5112570.1"/>
    <property type="molecule type" value="Genomic_DNA"/>
</dbReference>
<evidence type="ECO:0000256" key="2">
    <source>
        <dbReference type="ARBA" id="ARBA00013194"/>
    </source>
</evidence>
<dbReference type="GO" id="GO:0003755">
    <property type="term" value="F:peptidyl-prolyl cis-trans isomerase activity"/>
    <property type="evidence" value="ECO:0007669"/>
    <property type="project" value="UniProtKB-KW"/>
</dbReference>
<keyword evidence="5" id="KW-0413">Isomerase</keyword>
<dbReference type="InterPro" id="IPR002130">
    <property type="entry name" value="Cyclophilin-type_PPIase_dom"/>
</dbReference>
<name>A0A6J6BXE9_9ZZZZ</name>
<dbReference type="InterPro" id="IPR029000">
    <property type="entry name" value="Cyclophilin-like_dom_sf"/>
</dbReference>
<dbReference type="PRINTS" id="PR00153">
    <property type="entry name" value="CSAPPISMRASE"/>
</dbReference>
<evidence type="ECO:0000313" key="8">
    <source>
        <dbReference type="EMBL" id="CAB4543752.1"/>
    </source>
</evidence>
<dbReference type="FunFam" id="2.40.100.10:FF:000028">
    <property type="entry name" value="Peptidyl-prolyl cis-trans isomerase"/>
    <property type="match status" value="1"/>
</dbReference>
<dbReference type="EMBL" id="CAFABD010000023">
    <property type="protein sequence ID" value="CAB4819201.1"/>
    <property type="molecule type" value="Genomic_DNA"/>
</dbReference>
<evidence type="ECO:0000313" key="10">
    <source>
        <dbReference type="EMBL" id="CAB5112570.1"/>
    </source>
</evidence>
<dbReference type="PANTHER" id="PTHR45625">
    <property type="entry name" value="PEPTIDYL-PROLYL CIS-TRANS ISOMERASE-RELATED"/>
    <property type="match status" value="1"/>
</dbReference>